<dbReference type="PANTHER" id="PTHR11764">
    <property type="entry name" value="TERPENE CYCLASE/MUTASE FAMILY MEMBER"/>
    <property type="match status" value="1"/>
</dbReference>
<organism evidence="3 4">
    <name type="scientific">Rubroshorea leprosula</name>
    <dbReference type="NCBI Taxonomy" id="152421"/>
    <lineage>
        <taxon>Eukaryota</taxon>
        <taxon>Viridiplantae</taxon>
        <taxon>Streptophyta</taxon>
        <taxon>Embryophyta</taxon>
        <taxon>Tracheophyta</taxon>
        <taxon>Spermatophyta</taxon>
        <taxon>Magnoliopsida</taxon>
        <taxon>eudicotyledons</taxon>
        <taxon>Gunneridae</taxon>
        <taxon>Pentapetalae</taxon>
        <taxon>rosids</taxon>
        <taxon>malvids</taxon>
        <taxon>Malvales</taxon>
        <taxon>Dipterocarpaceae</taxon>
        <taxon>Rubroshorea</taxon>
    </lineage>
</organism>
<dbReference type="PANTHER" id="PTHR11764:SF19">
    <property type="entry name" value="TERPENE CYCLASE_MUTASE FAMILY MEMBER"/>
    <property type="match status" value="1"/>
</dbReference>
<evidence type="ECO:0000256" key="1">
    <source>
        <dbReference type="ARBA" id="ARBA00022737"/>
    </source>
</evidence>
<keyword evidence="4" id="KW-1185">Reference proteome</keyword>
<accession>A0AAV5KAI0</accession>
<dbReference type="InterPro" id="IPR008930">
    <property type="entry name" value="Terpenoid_cyclase/PrenylTrfase"/>
</dbReference>
<proteinExistence type="predicted"/>
<keyword evidence="1" id="KW-0677">Repeat</keyword>
<evidence type="ECO:0000259" key="2">
    <source>
        <dbReference type="Pfam" id="PF13243"/>
    </source>
</evidence>
<gene>
    <name evidence="3" type="ORF">SLEP1_g30564</name>
</gene>
<reference evidence="3 4" key="1">
    <citation type="journal article" date="2021" name="Commun. Biol.">
        <title>The genome of Shorea leprosula (Dipterocarpaceae) highlights the ecological relevance of drought in aseasonal tropical rainforests.</title>
        <authorList>
            <person name="Ng K.K.S."/>
            <person name="Kobayashi M.J."/>
            <person name="Fawcett J.A."/>
            <person name="Hatakeyama M."/>
            <person name="Paape T."/>
            <person name="Ng C.H."/>
            <person name="Ang C.C."/>
            <person name="Tnah L.H."/>
            <person name="Lee C.T."/>
            <person name="Nishiyama T."/>
            <person name="Sese J."/>
            <person name="O'Brien M.J."/>
            <person name="Copetti D."/>
            <person name="Mohd Noor M.I."/>
            <person name="Ong R.C."/>
            <person name="Putra M."/>
            <person name="Sireger I.Z."/>
            <person name="Indrioko S."/>
            <person name="Kosugi Y."/>
            <person name="Izuno A."/>
            <person name="Isagi Y."/>
            <person name="Lee S.L."/>
            <person name="Shimizu K.K."/>
        </authorList>
    </citation>
    <scope>NUCLEOTIDE SEQUENCE [LARGE SCALE GENOMIC DNA]</scope>
    <source>
        <strain evidence="3">214</strain>
    </source>
</reference>
<dbReference type="AlphaFoldDB" id="A0AAV5KAI0"/>
<dbReference type="InterPro" id="IPR018333">
    <property type="entry name" value="Squalene_cyclase"/>
</dbReference>
<sequence>MWKLKIAEDGPWLITVNNHVGRQHWDFDPEAGTPEERAHVEWLRQEFKKNRFRVKQSSDLLMRMQILNGMANDQAEVDAGPIHRGIKVLINSQMEDGDFPQQEITGAFFRTGLLNYSAYRNIFPIWALGDYYRHVLRA</sequence>
<dbReference type="SUPFAM" id="SSF48239">
    <property type="entry name" value="Terpenoid cyclases/Protein prenyltransferases"/>
    <property type="match status" value="2"/>
</dbReference>
<dbReference type="Pfam" id="PF13243">
    <property type="entry name" value="SQHop_cyclase_C"/>
    <property type="match status" value="1"/>
</dbReference>
<comment type="caution">
    <text evidence="3">The sequence shown here is derived from an EMBL/GenBank/DDBJ whole genome shotgun (WGS) entry which is preliminary data.</text>
</comment>
<protein>
    <recommendedName>
        <fullName evidence="2">Squalene cyclase C-terminal domain-containing protein</fullName>
    </recommendedName>
</protein>
<dbReference type="GO" id="GO:0031559">
    <property type="term" value="F:oxidosqualene cyclase activity"/>
    <property type="evidence" value="ECO:0007669"/>
    <property type="project" value="UniProtKB-ARBA"/>
</dbReference>
<dbReference type="Gene3D" id="1.50.10.20">
    <property type="match status" value="1"/>
</dbReference>
<evidence type="ECO:0000313" key="3">
    <source>
        <dbReference type="EMBL" id="GKV20440.1"/>
    </source>
</evidence>
<dbReference type="GO" id="GO:0005811">
    <property type="term" value="C:lipid droplet"/>
    <property type="evidence" value="ECO:0007669"/>
    <property type="project" value="InterPro"/>
</dbReference>
<dbReference type="GO" id="GO:0016104">
    <property type="term" value="P:triterpenoid biosynthetic process"/>
    <property type="evidence" value="ECO:0007669"/>
    <property type="project" value="InterPro"/>
</dbReference>
<dbReference type="EMBL" id="BPVZ01000055">
    <property type="protein sequence ID" value="GKV20440.1"/>
    <property type="molecule type" value="Genomic_DNA"/>
</dbReference>
<feature type="domain" description="Squalene cyclase C-terminal" evidence="2">
    <location>
        <begin position="69"/>
        <end position="132"/>
    </location>
</feature>
<dbReference type="InterPro" id="IPR032696">
    <property type="entry name" value="SQ_cyclase_C"/>
</dbReference>
<dbReference type="Proteomes" id="UP001054252">
    <property type="component" value="Unassembled WGS sequence"/>
</dbReference>
<name>A0AAV5KAI0_9ROSI</name>
<evidence type="ECO:0000313" key="4">
    <source>
        <dbReference type="Proteomes" id="UP001054252"/>
    </source>
</evidence>